<proteinExistence type="predicted"/>
<dbReference type="InterPro" id="IPR047770">
    <property type="entry name" value="RegB"/>
</dbReference>
<dbReference type="GO" id="GO:0005886">
    <property type="term" value="C:plasma membrane"/>
    <property type="evidence" value="ECO:0007669"/>
    <property type="project" value="UniProtKB-SubCell"/>
</dbReference>
<evidence type="ECO:0000256" key="10">
    <source>
        <dbReference type="SAM" id="MobiDB-lite"/>
    </source>
</evidence>
<dbReference type="Gene3D" id="3.30.565.10">
    <property type="entry name" value="Histidine kinase-like ATPase, C-terminal domain"/>
    <property type="match status" value="1"/>
</dbReference>
<feature type="transmembrane region" description="Helical" evidence="11">
    <location>
        <begin position="165"/>
        <end position="185"/>
    </location>
</feature>
<dbReference type="InterPro" id="IPR004358">
    <property type="entry name" value="Sig_transdc_His_kin-like_C"/>
</dbReference>
<keyword evidence="14" id="KW-1185">Reference proteome</keyword>
<evidence type="ECO:0000256" key="5">
    <source>
        <dbReference type="ARBA" id="ARBA00022553"/>
    </source>
</evidence>
<dbReference type="PANTHER" id="PTHR44936">
    <property type="entry name" value="SENSOR PROTEIN CREC"/>
    <property type="match status" value="1"/>
</dbReference>
<dbReference type="RefSeq" id="WP_245639379.1">
    <property type="nucleotide sequence ID" value="NZ_KK088626.1"/>
</dbReference>
<dbReference type="PANTHER" id="PTHR44936:SF10">
    <property type="entry name" value="SENSOR PROTEIN RSTB"/>
    <property type="match status" value="1"/>
</dbReference>
<evidence type="ECO:0000256" key="9">
    <source>
        <dbReference type="ARBA" id="ARBA00022840"/>
    </source>
</evidence>
<keyword evidence="5" id="KW-0597">Phosphoprotein</keyword>
<keyword evidence="11" id="KW-0472">Membrane</keyword>
<organism evidence="13 14">
    <name type="scientific">Rubellimicrobium mesophilum DSM 19309</name>
    <dbReference type="NCBI Taxonomy" id="442562"/>
    <lineage>
        <taxon>Bacteria</taxon>
        <taxon>Pseudomonadati</taxon>
        <taxon>Pseudomonadota</taxon>
        <taxon>Alphaproteobacteria</taxon>
        <taxon>Rhodobacterales</taxon>
        <taxon>Roseobacteraceae</taxon>
        <taxon>Rubellimicrobium</taxon>
    </lineage>
</organism>
<dbReference type="EC" id="2.7.13.3" evidence="3"/>
<keyword evidence="11" id="KW-1133">Transmembrane helix</keyword>
<evidence type="ECO:0000313" key="13">
    <source>
        <dbReference type="EMBL" id="EYD74178.1"/>
    </source>
</evidence>
<dbReference type="GO" id="GO:0005524">
    <property type="term" value="F:ATP binding"/>
    <property type="evidence" value="ECO:0007669"/>
    <property type="project" value="UniProtKB-KW"/>
</dbReference>
<dbReference type="InterPro" id="IPR005467">
    <property type="entry name" value="His_kinase_dom"/>
</dbReference>
<dbReference type="InterPro" id="IPR036890">
    <property type="entry name" value="HATPase_C_sf"/>
</dbReference>
<dbReference type="HOGENOM" id="CLU_046130_1_1_5"/>
<evidence type="ECO:0000256" key="7">
    <source>
        <dbReference type="ARBA" id="ARBA00022741"/>
    </source>
</evidence>
<keyword evidence="7" id="KW-0547">Nucleotide-binding</keyword>
<dbReference type="SMART" id="SM00387">
    <property type="entry name" value="HATPase_c"/>
    <property type="match status" value="1"/>
</dbReference>
<dbReference type="SUPFAM" id="SSF47384">
    <property type="entry name" value="Homodimeric domain of signal transducing histidine kinase"/>
    <property type="match status" value="1"/>
</dbReference>
<dbReference type="Gene3D" id="1.10.287.130">
    <property type="match status" value="1"/>
</dbReference>
<dbReference type="CDD" id="cd00082">
    <property type="entry name" value="HisKA"/>
    <property type="match status" value="1"/>
</dbReference>
<dbReference type="InterPro" id="IPR036097">
    <property type="entry name" value="HisK_dim/P_sf"/>
</dbReference>
<comment type="caution">
    <text evidence="13">The sequence shown here is derived from an EMBL/GenBank/DDBJ whole genome shotgun (WGS) entry which is preliminary data.</text>
</comment>
<dbReference type="GO" id="GO:0000155">
    <property type="term" value="F:phosphorelay sensor kinase activity"/>
    <property type="evidence" value="ECO:0007669"/>
    <property type="project" value="InterPro"/>
</dbReference>
<dbReference type="InterPro" id="IPR050980">
    <property type="entry name" value="2C_sensor_his_kinase"/>
</dbReference>
<dbReference type="STRING" id="442562.Rumeso_04235"/>
<dbReference type="PATRIC" id="fig|442562.3.peg.4170"/>
<dbReference type="NCBIfam" id="NF033792">
    <property type="entry name" value="ActS_PrrB_HisK"/>
    <property type="match status" value="1"/>
</dbReference>
<protein>
    <recommendedName>
        <fullName evidence="3">histidine kinase</fullName>
        <ecNumber evidence="3">2.7.13.3</ecNumber>
    </recommendedName>
</protein>
<evidence type="ECO:0000256" key="4">
    <source>
        <dbReference type="ARBA" id="ARBA00022475"/>
    </source>
</evidence>
<name>A0A017HJ56_9RHOB</name>
<feature type="domain" description="Histidine kinase" evidence="12">
    <location>
        <begin position="221"/>
        <end position="439"/>
    </location>
</feature>
<reference evidence="13 14" key="1">
    <citation type="submission" date="2013-02" db="EMBL/GenBank/DDBJ databases">
        <authorList>
            <person name="Fiebig A."/>
            <person name="Goeker M."/>
            <person name="Klenk H.-P.P."/>
        </authorList>
    </citation>
    <scope>NUCLEOTIDE SEQUENCE [LARGE SCALE GENOMIC DNA]</scope>
    <source>
        <strain evidence="13 14">DSM 19309</strain>
    </source>
</reference>
<dbReference type="PRINTS" id="PR00344">
    <property type="entry name" value="BCTRLSENSOR"/>
</dbReference>
<dbReference type="Pfam" id="PF25323">
    <property type="entry name" value="6TM_PilS"/>
    <property type="match status" value="1"/>
</dbReference>
<feature type="transmembrane region" description="Helical" evidence="11">
    <location>
        <begin position="55"/>
        <end position="75"/>
    </location>
</feature>
<keyword evidence="4" id="KW-1003">Cell membrane</keyword>
<dbReference type="EMBL" id="AOSK01000120">
    <property type="protein sequence ID" value="EYD74178.1"/>
    <property type="molecule type" value="Genomic_DNA"/>
</dbReference>
<keyword evidence="11" id="KW-0812">Transmembrane</keyword>
<comment type="catalytic activity">
    <reaction evidence="1">
        <text>ATP + protein L-histidine = ADP + protein N-phospho-L-histidine.</text>
        <dbReference type="EC" id="2.7.13.3"/>
    </reaction>
</comment>
<dbReference type="InterPro" id="IPR003661">
    <property type="entry name" value="HisK_dim/P_dom"/>
</dbReference>
<dbReference type="InterPro" id="IPR003594">
    <property type="entry name" value="HATPase_dom"/>
</dbReference>
<accession>A0A017HJ56</accession>
<gene>
    <name evidence="13" type="ORF">Rumeso_04235</name>
</gene>
<evidence type="ECO:0000256" key="2">
    <source>
        <dbReference type="ARBA" id="ARBA00004651"/>
    </source>
</evidence>
<evidence type="ECO:0000256" key="6">
    <source>
        <dbReference type="ARBA" id="ARBA00022679"/>
    </source>
</evidence>
<evidence type="ECO:0000256" key="1">
    <source>
        <dbReference type="ARBA" id="ARBA00000085"/>
    </source>
</evidence>
<evidence type="ECO:0000256" key="8">
    <source>
        <dbReference type="ARBA" id="ARBA00022777"/>
    </source>
</evidence>
<dbReference type="PROSITE" id="PS50109">
    <property type="entry name" value="HIS_KIN"/>
    <property type="match status" value="1"/>
</dbReference>
<dbReference type="Pfam" id="PF02518">
    <property type="entry name" value="HATPase_c"/>
    <property type="match status" value="1"/>
</dbReference>
<dbReference type="NCBIfam" id="NF045988">
    <property type="entry name" value="HisKinRegBRhodob"/>
    <property type="match status" value="1"/>
</dbReference>
<evidence type="ECO:0000256" key="11">
    <source>
        <dbReference type="SAM" id="Phobius"/>
    </source>
</evidence>
<dbReference type="Proteomes" id="UP000019666">
    <property type="component" value="Unassembled WGS sequence"/>
</dbReference>
<dbReference type="SMART" id="SM00388">
    <property type="entry name" value="HisKA"/>
    <property type="match status" value="1"/>
</dbReference>
<feature type="transmembrane region" description="Helical" evidence="11">
    <location>
        <begin position="134"/>
        <end position="153"/>
    </location>
</feature>
<dbReference type="SUPFAM" id="SSF55874">
    <property type="entry name" value="ATPase domain of HSP90 chaperone/DNA topoisomerase II/histidine kinase"/>
    <property type="match status" value="1"/>
</dbReference>
<comment type="subcellular location">
    <subcellularLocation>
        <location evidence="2">Cell membrane</location>
        <topology evidence="2">Multi-pass membrane protein</topology>
    </subcellularLocation>
</comment>
<feature type="transmembrane region" description="Helical" evidence="11">
    <location>
        <begin position="29"/>
        <end position="49"/>
    </location>
</feature>
<keyword evidence="6 13" id="KW-0808">Transferase</keyword>
<evidence type="ECO:0000259" key="12">
    <source>
        <dbReference type="PROSITE" id="PS50109"/>
    </source>
</evidence>
<dbReference type="AlphaFoldDB" id="A0A017HJ56"/>
<dbReference type="Pfam" id="PF00512">
    <property type="entry name" value="HisKA"/>
    <property type="match status" value="1"/>
</dbReference>
<feature type="region of interest" description="Disordered" evidence="10">
    <location>
        <begin position="377"/>
        <end position="397"/>
    </location>
</feature>
<evidence type="ECO:0000256" key="3">
    <source>
        <dbReference type="ARBA" id="ARBA00012438"/>
    </source>
</evidence>
<keyword evidence="8 13" id="KW-0418">Kinase</keyword>
<evidence type="ECO:0000313" key="14">
    <source>
        <dbReference type="Proteomes" id="UP000019666"/>
    </source>
</evidence>
<sequence length="452" mass="48512">MLDPDSPFPPDPLGLARPRDWVPLRTLTVLRWVAIAGQVAALVVATQVIELEIATGAASLAIGASVLVNLVAALTAPRTRRLTEREATLFLTFDILQLGLLLALTGGLNNPFAVLLLAPVTIAASILHTRSTLVLGGLTLAVITAIGPWHVPVVTADGPLETPRLFLWGFWVALAIGVGFLGFYARQVTAEMTAMSEALTATQLALHRAQRLSDLDGVVAAAAHELGTPLATIKLVSGEMMEELGDRPDLADLREDAELLHAQADRCRDILRAMGRAGRRDSYLDRAPFEAVLREAAEPHLDRGKAVEIVVAEGRQPEIPRRPEIVHGLRNLVQNAVDFARSRVEIRLDWTPERLSVRIRDDGPGFEPALLDRIGDPFMRGRPGARPQETGPAERPGYEGMGLGLFIAKSLLERTGARLTFANDAAGGAVAVVAWPRSAVAPGEGAEHAHLS</sequence>
<keyword evidence="9" id="KW-0067">ATP-binding</keyword>